<organism evidence="3 4">
    <name type="scientific">Listeria booriae</name>
    <dbReference type="NCBI Taxonomy" id="1552123"/>
    <lineage>
        <taxon>Bacteria</taxon>
        <taxon>Bacillati</taxon>
        <taxon>Bacillota</taxon>
        <taxon>Bacilli</taxon>
        <taxon>Bacillales</taxon>
        <taxon>Listeriaceae</taxon>
        <taxon>Listeria</taxon>
    </lineage>
</organism>
<reference evidence="3 4" key="1">
    <citation type="submission" date="2014-05" db="EMBL/GenBank/DDBJ databases">
        <title>Novel Listeriaceae from food processing environments.</title>
        <authorList>
            <person name="den Bakker H.C."/>
        </authorList>
    </citation>
    <scope>NUCLEOTIDE SEQUENCE [LARGE SCALE GENOMIC DNA]</scope>
    <source>
        <strain evidence="3 4">FSL A5-0281</strain>
    </source>
</reference>
<evidence type="ECO:0000313" key="3">
    <source>
        <dbReference type="EMBL" id="KGL42925.1"/>
    </source>
</evidence>
<dbReference type="InterPro" id="IPR039448">
    <property type="entry name" value="Beta_helix"/>
</dbReference>
<dbReference type="SUPFAM" id="SSF51126">
    <property type="entry name" value="Pectin lyase-like"/>
    <property type="match status" value="1"/>
</dbReference>
<evidence type="ECO:0000259" key="1">
    <source>
        <dbReference type="Pfam" id="PF13229"/>
    </source>
</evidence>
<dbReference type="InterPro" id="IPR006626">
    <property type="entry name" value="PbH1"/>
</dbReference>
<evidence type="ECO:0000259" key="2">
    <source>
        <dbReference type="Pfam" id="PF20622"/>
    </source>
</evidence>
<dbReference type="InterPro" id="IPR011050">
    <property type="entry name" value="Pectin_lyase_fold/virulence"/>
</dbReference>
<dbReference type="Proteomes" id="UP000029844">
    <property type="component" value="Unassembled WGS sequence"/>
</dbReference>
<dbReference type="InterPro" id="IPR046746">
    <property type="entry name" value="Big_15"/>
</dbReference>
<feature type="domain" description="Bacterial Ig" evidence="2">
    <location>
        <begin position="1101"/>
        <end position="1180"/>
    </location>
</feature>
<comment type="caution">
    <text evidence="3">The sequence shown here is derived from an EMBL/GenBank/DDBJ whole genome shotgun (WGS) entry which is preliminary data.</text>
</comment>
<dbReference type="EMBL" id="JNFA01000011">
    <property type="protein sequence ID" value="KGL42925.1"/>
    <property type="molecule type" value="Genomic_DNA"/>
</dbReference>
<protein>
    <recommendedName>
        <fullName evidence="5">Right handed beta helix domain-containing protein</fullName>
    </recommendedName>
</protein>
<dbReference type="InterPro" id="IPR012334">
    <property type="entry name" value="Pectin_lyas_fold"/>
</dbReference>
<dbReference type="Pfam" id="PF13229">
    <property type="entry name" value="Beta_helix"/>
    <property type="match status" value="1"/>
</dbReference>
<dbReference type="OrthoDB" id="2367506at2"/>
<sequence>MSTRIIETPITSLSELESFTTIQARYIEPLSKDIDWLPALVNIVSPKDKTGNYIPIENIVLENIVFDLNKSSHYGLRLVGCRNITIRNCVFKGYAFNQNQVFENMATESTLYISDCQNIMIEACHFVNNDSGKPLEVNDYQPRQLNRCITLEGYTTANVTIQNNHFGPSPSGTPKPAIISQEEWAVDQQQPIVQGITCVGYALIESDFIIKGNTFKNAIDNALYLTACHGATIQDNTFQEIEEAIVLYGSANTIDEALATGSFTISKNRFYNISNTILGISGNIQNGKNFRYTKKIDFCANIINQKYQRDSSLPGEKGTPIFFRSAQNQLGEPESYKVLTLNVQANAFTSLHRDFHVFHFGNIGVLHFDDNQLDGDINTANQRAFFFCRMNQPLSPGSTIRNNRIRKKKDPYTHQPMLPFAFENTILAYTPGLTPADILQHVRPTETFATYYPLHEGDTTFQWNEWDSVKWRSVYQGATSLTSHQVHAERYEATSPTPLQAGQTIRYFSTYTPVSSVPPFYTEDYVCQVYAKGLVAQDFTLGQDWLQGTWLRAEPFTTIRLVIDGKPLQEVKATPAPDGTYDFRYYMKNQLTSENEDVRLQALGKKNSNSDTPLILDEIRIPILQKGLLTSHSYHQEDTTLLVHVTENRQQVYALHSLVNEKVVASVVLSNESSFYYPVPPKLTHQDSWVIEAHNIYGDVVAKWTPPASTGEVWTDIPSYTLDTKPILSLGYDGEKVHSIQITVNQVLIATVTSLPYAATKNVLSLDLRKHVKSIKDQVQMIALDEQLQPLDSMDIPIIYNGLVLETARRQTDSSQVIVQGQLDLTLVPDTDFQRPATLEQWAKCFQATILSHTLSVRVIKMEQQPSSTNEIYLFTLSVEESNASIPVTKLHIELQHALGFPMMHAETTVYMPILKAIQPFTIQQSRFITGSFDTTFRAHLTGKIALQLRIDGVLQGSPAYWDAAQLDWQHYAKSWITFSKQHVELLVYHGNTVIDCRPVPLYTYAIKSVSTLQLGKTQQLIIILAKSAESLTGLTLYRNNQFHSGIGGALNSALEEKSLTFYVNATDFTLSDVLSLRAYISGRLVHEIPLPVEVPLFQSAVYSLGTTDVTGTYQQHTKSEWQLKLLAIQIDDAPVLSKVPPLTSTTFKYYAKGKIDATSNVYVCGYNTVGELLQKFLVTLI</sequence>
<feature type="domain" description="Right handed beta helix" evidence="1">
    <location>
        <begin position="69"/>
        <end position="254"/>
    </location>
</feature>
<dbReference type="RefSeq" id="WP_036084873.1">
    <property type="nucleotide sequence ID" value="NZ_CBCSHQ010000001.1"/>
</dbReference>
<name>A0A099WFN3_9LIST</name>
<evidence type="ECO:0000313" key="4">
    <source>
        <dbReference type="Proteomes" id="UP000029844"/>
    </source>
</evidence>
<evidence type="ECO:0008006" key="5">
    <source>
        <dbReference type="Google" id="ProtNLM"/>
    </source>
</evidence>
<keyword evidence="4" id="KW-1185">Reference proteome</keyword>
<dbReference type="AlphaFoldDB" id="A0A099WFN3"/>
<accession>A0A099WFN3</accession>
<dbReference type="Gene3D" id="2.160.20.10">
    <property type="entry name" value="Single-stranded right-handed beta-helix, Pectin lyase-like"/>
    <property type="match status" value="1"/>
</dbReference>
<dbReference type="GeneID" id="58716858"/>
<proteinExistence type="predicted"/>
<dbReference type="Pfam" id="PF20622">
    <property type="entry name" value="Big_15"/>
    <property type="match status" value="1"/>
</dbReference>
<gene>
    <name evidence="3" type="ORF">EP57_05580</name>
</gene>
<dbReference type="SMART" id="SM00710">
    <property type="entry name" value="PbH1"/>
    <property type="match status" value="6"/>
</dbReference>